<evidence type="ECO:0000313" key="2">
    <source>
        <dbReference type="Proteomes" id="UP001165561"/>
    </source>
</evidence>
<proteinExistence type="predicted"/>
<dbReference type="EMBL" id="JARACI010000046">
    <property type="protein sequence ID" value="MDD9204877.1"/>
    <property type="molecule type" value="Genomic_DNA"/>
</dbReference>
<reference evidence="1" key="1">
    <citation type="submission" date="2023-02" db="EMBL/GenBank/DDBJ databases">
        <title>Georgenia sp.10Sc9-8, isolated from a soil sample collected from the Taklamakan desert.</title>
        <authorList>
            <person name="Liu S."/>
        </authorList>
    </citation>
    <scope>NUCLEOTIDE SEQUENCE</scope>
    <source>
        <strain evidence="1">10Sc9-8</strain>
    </source>
</reference>
<feature type="non-terminal residue" evidence="1">
    <location>
        <position position="72"/>
    </location>
</feature>
<evidence type="ECO:0000313" key="1">
    <source>
        <dbReference type="EMBL" id="MDD9204877.1"/>
    </source>
</evidence>
<organism evidence="1 2">
    <name type="scientific">Georgenia halotolerans</name>
    <dbReference type="NCBI Taxonomy" id="3028317"/>
    <lineage>
        <taxon>Bacteria</taxon>
        <taxon>Bacillati</taxon>
        <taxon>Actinomycetota</taxon>
        <taxon>Actinomycetes</taxon>
        <taxon>Micrococcales</taxon>
        <taxon>Bogoriellaceae</taxon>
        <taxon>Georgenia</taxon>
    </lineage>
</organism>
<comment type="caution">
    <text evidence="1">The sequence shown here is derived from an EMBL/GenBank/DDBJ whole genome shotgun (WGS) entry which is preliminary data.</text>
</comment>
<sequence>MCSPIRNPLPRVLRMFVSGFAHVARPLGSLLARSARVPDPPWRWHGVAGPWFDNNLALLEIDGAQLRSVWLG</sequence>
<dbReference type="Proteomes" id="UP001165561">
    <property type="component" value="Unassembled WGS sequence"/>
</dbReference>
<name>A0ABT5TS30_9MICO</name>
<keyword evidence="2" id="KW-1185">Reference proteome</keyword>
<gene>
    <name evidence="1" type="ORF">PU560_00190</name>
</gene>
<protein>
    <submittedName>
        <fullName evidence="1">Alkaline phosphatase family protein</fullName>
    </submittedName>
</protein>
<accession>A0ABT5TS30</accession>